<dbReference type="Pfam" id="PF01965">
    <property type="entry name" value="DJ-1_PfpI"/>
    <property type="match status" value="1"/>
</dbReference>
<dbReference type="AlphaFoldDB" id="A0ABD6EF44"/>
<dbReference type="GO" id="GO:0019172">
    <property type="term" value="F:glyoxalase III activity"/>
    <property type="evidence" value="ECO:0007669"/>
    <property type="project" value="UniProtKB-EC"/>
</dbReference>
<keyword evidence="8" id="KW-0677">Repeat</keyword>
<evidence type="ECO:0000259" key="16">
    <source>
        <dbReference type="Pfam" id="PF01965"/>
    </source>
</evidence>
<dbReference type="Gene3D" id="3.40.50.880">
    <property type="match status" value="1"/>
</dbReference>
<dbReference type="InterPro" id="IPR050391">
    <property type="entry name" value="Mito_Metabolite_Transporter"/>
</dbReference>
<keyword evidence="11" id="KW-0496">Mitochondrion</keyword>
<evidence type="ECO:0000256" key="13">
    <source>
        <dbReference type="ARBA" id="ARBA00048082"/>
    </source>
</evidence>
<dbReference type="EMBL" id="JBGFUD010001264">
    <property type="protein sequence ID" value="MFH4976031.1"/>
    <property type="molecule type" value="Genomic_DNA"/>
</dbReference>
<evidence type="ECO:0000256" key="15">
    <source>
        <dbReference type="RuleBase" id="RU000488"/>
    </source>
</evidence>
<keyword evidence="10" id="KW-1133">Transmembrane helix</keyword>
<keyword evidence="6" id="KW-0963">Cytoplasm</keyword>
<keyword evidence="9" id="KW-0999">Mitochondrion inner membrane</keyword>
<dbReference type="EC" id="4.2.1.130" evidence="4"/>
<evidence type="ECO:0000256" key="5">
    <source>
        <dbReference type="ARBA" id="ARBA00022448"/>
    </source>
</evidence>
<dbReference type="SUPFAM" id="SSF52317">
    <property type="entry name" value="Class I glutamine amidotransferase-like"/>
    <property type="match status" value="1"/>
</dbReference>
<evidence type="ECO:0000256" key="3">
    <source>
        <dbReference type="ARBA" id="ARBA00006375"/>
    </source>
</evidence>
<dbReference type="InterPro" id="IPR002818">
    <property type="entry name" value="DJ-1/PfpI"/>
</dbReference>
<feature type="domain" description="DJ-1/PfpI" evidence="16">
    <location>
        <begin position="245"/>
        <end position="409"/>
    </location>
</feature>
<keyword evidence="18" id="KW-1185">Reference proteome</keyword>
<evidence type="ECO:0000256" key="12">
    <source>
        <dbReference type="ARBA" id="ARBA00023136"/>
    </source>
</evidence>
<evidence type="ECO:0000256" key="2">
    <source>
        <dbReference type="ARBA" id="ARBA00004496"/>
    </source>
</evidence>
<dbReference type="FunFam" id="3.40.50.880:FF:000022">
    <property type="entry name" value="protein deglycase DJ-1"/>
    <property type="match status" value="1"/>
</dbReference>
<protein>
    <recommendedName>
        <fullName evidence="4">D-lactate dehydratase</fullName>
        <ecNumber evidence="4">4.2.1.130</ecNumber>
    </recommendedName>
</protein>
<evidence type="ECO:0000256" key="6">
    <source>
        <dbReference type="ARBA" id="ARBA00022490"/>
    </source>
</evidence>
<dbReference type="GO" id="GO:0005743">
    <property type="term" value="C:mitochondrial inner membrane"/>
    <property type="evidence" value="ECO:0007669"/>
    <property type="project" value="UniProtKB-SubCell"/>
</dbReference>
<comment type="similarity">
    <text evidence="3 15">Belongs to the mitochondrial carrier (TC 2.A.29) family.</text>
</comment>
<dbReference type="InterPro" id="IPR018108">
    <property type="entry name" value="MCP_transmembrane"/>
</dbReference>
<dbReference type="InterPro" id="IPR006287">
    <property type="entry name" value="DJ-1"/>
</dbReference>
<gene>
    <name evidence="17" type="ORF">AB6A40_002740</name>
</gene>
<evidence type="ECO:0000313" key="18">
    <source>
        <dbReference type="Proteomes" id="UP001608902"/>
    </source>
</evidence>
<evidence type="ECO:0000256" key="14">
    <source>
        <dbReference type="PROSITE-ProRule" id="PRU00282"/>
    </source>
</evidence>
<dbReference type="FunFam" id="1.50.40.10:FF:000009">
    <property type="entry name" value="Mitochondrial 2-oxoglutarate/malate carrier protein"/>
    <property type="match status" value="1"/>
</dbReference>
<evidence type="ECO:0000256" key="10">
    <source>
        <dbReference type="ARBA" id="ARBA00022989"/>
    </source>
</evidence>
<keyword evidence="12 14" id="KW-0472">Membrane</keyword>
<evidence type="ECO:0000256" key="4">
    <source>
        <dbReference type="ARBA" id="ARBA00013134"/>
    </source>
</evidence>
<dbReference type="PROSITE" id="PS50920">
    <property type="entry name" value="SOLCAR"/>
    <property type="match status" value="2"/>
</dbReference>
<dbReference type="Proteomes" id="UP001608902">
    <property type="component" value="Unassembled WGS sequence"/>
</dbReference>
<dbReference type="InterPro" id="IPR029062">
    <property type="entry name" value="Class_I_gatase-like"/>
</dbReference>
<feature type="repeat" description="Solcar" evidence="14">
    <location>
        <begin position="110"/>
        <end position="201"/>
    </location>
</feature>
<comment type="catalytic activity">
    <reaction evidence="13">
        <text>methylglyoxal + H2O = (R)-lactate + H(+)</text>
        <dbReference type="Rhea" id="RHEA:27754"/>
        <dbReference type="ChEBI" id="CHEBI:15377"/>
        <dbReference type="ChEBI" id="CHEBI:15378"/>
        <dbReference type="ChEBI" id="CHEBI:16004"/>
        <dbReference type="ChEBI" id="CHEBI:17158"/>
        <dbReference type="EC" id="4.2.1.130"/>
    </reaction>
</comment>
<feature type="repeat" description="Solcar" evidence="14">
    <location>
        <begin position="14"/>
        <end position="102"/>
    </location>
</feature>
<sequence length="427" mass="45925">MTGDKSSAFVQPRIPNFIKFAFGGCAGMAATCFTQPLDLLKNRMQVSGQNGRKEYRSSLHAVRSIIQKEGILELYNGLSAGLARQATYTTTRLGIYTYLLEHFSRGDKPPSFVMKASLGLIAGGCGAFVGTPCEVSLIRMTTDGRLPLKQRRNYKHIFEAVFKIYREEGLRALWRGCLPTIVRAMVVNACQLATYSQSKEQILQSRCLQDGLLCHFLASMASGLVTTTCSLPVDITKTSFAMGEKTAMVILAEGAEEMEAVISIDVLRRAGVKVTVAGLTGKDPVKCSRGTVVVPEKSLAEAKNSKYDVVVLPGGQPGSNSLAASDEVGGVLRAQHEAGRLIAAICAAPIALKTHNIAPGTLVTSHPCMKQKLVDGGYKYSEDRVVSVGNVVTSRGPGTAFEFALKLVERLCGTDKVKEISAPMIMH</sequence>
<dbReference type="PANTHER" id="PTHR45618">
    <property type="entry name" value="MITOCHONDRIAL DICARBOXYLATE CARRIER-RELATED"/>
    <property type="match status" value="1"/>
</dbReference>
<evidence type="ECO:0000256" key="9">
    <source>
        <dbReference type="ARBA" id="ARBA00022792"/>
    </source>
</evidence>
<comment type="subcellular location">
    <subcellularLocation>
        <location evidence="2">Cytoplasm</location>
    </subcellularLocation>
    <subcellularLocation>
        <location evidence="1">Mitochondrion inner membrane</location>
        <topology evidence="1">Multi-pass membrane protein</topology>
    </subcellularLocation>
</comment>
<keyword evidence="5 15" id="KW-0813">Transport</keyword>
<dbReference type="NCBIfam" id="TIGR01383">
    <property type="entry name" value="not_thiJ"/>
    <property type="match status" value="1"/>
</dbReference>
<comment type="caution">
    <text evidence="17">The sequence shown here is derived from an EMBL/GenBank/DDBJ whole genome shotgun (WGS) entry which is preliminary data.</text>
</comment>
<evidence type="ECO:0000256" key="7">
    <source>
        <dbReference type="ARBA" id="ARBA00022692"/>
    </source>
</evidence>
<proteinExistence type="inferred from homology"/>
<dbReference type="CDD" id="cd03135">
    <property type="entry name" value="GATase1_DJ-1"/>
    <property type="match status" value="1"/>
</dbReference>
<organism evidence="17 18">
    <name type="scientific">Gnathostoma spinigerum</name>
    <dbReference type="NCBI Taxonomy" id="75299"/>
    <lineage>
        <taxon>Eukaryota</taxon>
        <taxon>Metazoa</taxon>
        <taxon>Ecdysozoa</taxon>
        <taxon>Nematoda</taxon>
        <taxon>Chromadorea</taxon>
        <taxon>Rhabditida</taxon>
        <taxon>Spirurina</taxon>
        <taxon>Gnathostomatomorpha</taxon>
        <taxon>Gnathostomatoidea</taxon>
        <taxon>Gnathostomatidae</taxon>
        <taxon>Gnathostoma</taxon>
    </lineage>
</organism>
<dbReference type="GO" id="GO:1903189">
    <property type="term" value="P:glyoxal metabolic process"/>
    <property type="evidence" value="ECO:0007669"/>
    <property type="project" value="UniProtKB-ARBA"/>
</dbReference>
<evidence type="ECO:0000313" key="17">
    <source>
        <dbReference type="EMBL" id="MFH4976031.1"/>
    </source>
</evidence>
<dbReference type="SUPFAM" id="SSF103506">
    <property type="entry name" value="Mitochondrial carrier"/>
    <property type="match status" value="1"/>
</dbReference>
<reference evidence="17 18" key="1">
    <citation type="submission" date="2024-08" db="EMBL/GenBank/DDBJ databases">
        <title>Gnathostoma spinigerum genome.</title>
        <authorList>
            <person name="Gonzalez-Bertolin B."/>
            <person name="Monzon S."/>
            <person name="Zaballos A."/>
            <person name="Jimenez P."/>
            <person name="Dekumyoy P."/>
            <person name="Varona S."/>
            <person name="Cuesta I."/>
            <person name="Sumanam S."/>
            <person name="Adisakwattana P."/>
            <person name="Gasser R.B."/>
            <person name="Hernandez-Gonzalez A."/>
            <person name="Young N.D."/>
            <person name="Perteguer M.J."/>
        </authorList>
    </citation>
    <scope>NUCLEOTIDE SEQUENCE [LARGE SCALE GENOMIC DNA]</scope>
    <source>
        <strain evidence="17">AL3</strain>
        <tissue evidence="17">Liver</tissue>
    </source>
</reference>
<evidence type="ECO:0000256" key="1">
    <source>
        <dbReference type="ARBA" id="ARBA00004448"/>
    </source>
</evidence>
<accession>A0ABD6EF44</accession>
<keyword evidence="7 14" id="KW-0812">Transmembrane</keyword>
<dbReference type="Gene3D" id="1.50.40.10">
    <property type="entry name" value="Mitochondrial carrier domain"/>
    <property type="match status" value="1"/>
</dbReference>
<dbReference type="InterPro" id="IPR023395">
    <property type="entry name" value="MCP_dom_sf"/>
</dbReference>
<dbReference type="GO" id="GO:1902176">
    <property type="term" value="P:negative regulation of oxidative stress-induced intrinsic apoptotic signaling pathway"/>
    <property type="evidence" value="ECO:0007669"/>
    <property type="project" value="UniProtKB-ARBA"/>
</dbReference>
<dbReference type="GO" id="GO:0036471">
    <property type="term" value="P:cellular response to glyoxal"/>
    <property type="evidence" value="ECO:0007669"/>
    <property type="project" value="UniProtKB-ARBA"/>
</dbReference>
<name>A0ABD6EF44_9BILA</name>
<evidence type="ECO:0000256" key="8">
    <source>
        <dbReference type="ARBA" id="ARBA00022737"/>
    </source>
</evidence>
<dbReference type="GO" id="GO:0046295">
    <property type="term" value="P:glycolate biosynthetic process"/>
    <property type="evidence" value="ECO:0007669"/>
    <property type="project" value="UniProtKB-ARBA"/>
</dbReference>
<dbReference type="Pfam" id="PF00153">
    <property type="entry name" value="Mito_carr"/>
    <property type="match status" value="2"/>
</dbReference>
<evidence type="ECO:0000256" key="11">
    <source>
        <dbReference type="ARBA" id="ARBA00023128"/>
    </source>
</evidence>